<dbReference type="Pfam" id="PF01323">
    <property type="entry name" value="DSBA"/>
    <property type="match status" value="1"/>
</dbReference>
<dbReference type="InterPro" id="IPR023205">
    <property type="entry name" value="DsbA/DsbL"/>
</dbReference>
<feature type="chain" id="PRO_5002475102" description="Thiol:disulfide interchange protein" evidence="9">
    <location>
        <begin position="21"/>
        <end position="210"/>
    </location>
</feature>
<dbReference type="RefSeq" id="WP_045979107.1">
    <property type="nucleotide sequence ID" value="NZ_JXXY01000006.1"/>
</dbReference>
<dbReference type="InterPro" id="IPR036249">
    <property type="entry name" value="Thioredoxin-like_sf"/>
</dbReference>
<evidence type="ECO:0000256" key="4">
    <source>
        <dbReference type="ARBA" id="ARBA00022764"/>
    </source>
</evidence>
<keyword evidence="12" id="KW-1185">Reference proteome</keyword>
<evidence type="ECO:0000256" key="5">
    <source>
        <dbReference type="ARBA" id="ARBA00023157"/>
    </source>
</evidence>
<reference evidence="11 12" key="1">
    <citation type="journal article" date="2015" name="BMC Genomics">
        <title>Genome mining reveals unlocked bioactive potential of marine Gram-negative bacteria.</title>
        <authorList>
            <person name="Machado H."/>
            <person name="Sonnenschein E.C."/>
            <person name="Melchiorsen J."/>
            <person name="Gram L."/>
        </authorList>
    </citation>
    <scope>NUCLEOTIDE SEQUENCE [LARGE SCALE GENOMIC DNA]</scope>
    <source>
        <strain evidence="11 12">S3137</strain>
    </source>
</reference>
<dbReference type="GeneID" id="58227161"/>
<evidence type="ECO:0000256" key="3">
    <source>
        <dbReference type="ARBA" id="ARBA00022729"/>
    </source>
</evidence>
<feature type="disulfide bond" description="Redox-active" evidence="8">
    <location>
        <begin position="50"/>
        <end position="53"/>
    </location>
</feature>
<evidence type="ECO:0000256" key="8">
    <source>
        <dbReference type="PIRSR" id="PIRSR001488-1"/>
    </source>
</evidence>
<sequence length="210" mass="23461">MKKFIALAMVALALPISAIAAQFEEGTHYEVVSDRASRKPEVKEFFSFYCPACNAYEGLLMDVKPKLSKDVDFKKSHVNFMGGRSTENQDMLSQALATAEVLPQKDKLIAAIFSHIHTKRAKFNEVADVKDIFVANGVDGDKFDKLFKGFAIRTKASKMQRDQEYFKEKGALRGVPTFIVNGKYRLLLGRESGVTDPEDIAALINFLAKK</sequence>
<dbReference type="PIRSF" id="PIRSF001488">
    <property type="entry name" value="Tdi_protein"/>
    <property type="match status" value="1"/>
</dbReference>
<dbReference type="PANTHER" id="PTHR35891">
    <property type="entry name" value="THIOL:DISULFIDE INTERCHANGE PROTEIN DSBA"/>
    <property type="match status" value="1"/>
</dbReference>
<dbReference type="SUPFAM" id="SSF52833">
    <property type="entry name" value="Thioredoxin-like"/>
    <property type="match status" value="1"/>
</dbReference>
<dbReference type="GO" id="GO:0042597">
    <property type="term" value="C:periplasmic space"/>
    <property type="evidence" value="ECO:0007669"/>
    <property type="project" value="UniProtKB-SubCell"/>
</dbReference>
<dbReference type="eggNOG" id="COG1651">
    <property type="taxonomic scope" value="Bacteria"/>
</dbReference>
<dbReference type="PROSITE" id="PS51352">
    <property type="entry name" value="THIOREDOXIN_2"/>
    <property type="match status" value="1"/>
</dbReference>
<evidence type="ECO:0000313" key="12">
    <source>
        <dbReference type="Proteomes" id="UP000033664"/>
    </source>
</evidence>
<name>A0A0F4Q1R7_9GAMM</name>
<dbReference type="InterPro" id="IPR050824">
    <property type="entry name" value="Thiol_disulfide_DsbA"/>
</dbReference>
<proteinExistence type="inferred from homology"/>
<dbReference type="Proteomes" id="UP000033664">
    <property type="component" value="Unassembled WGS sequence"/>
</dbReference>
<keyword evidence="3 9" id="KW-0732">Signal</keyword>
<comment type="caution">
    <text evidence="11">The sequence shown here is derived from an EMBL/GenBank/DDBJ whole genome shotgun (WGS) entry which is preliminary data.</text>
</comment>
<evidence type="ECO:0000256" key="2">
    <source>
        <dbReference type="ARBA" id="ARBA00005791"/>
    </source>
</evidence>
<dbReference type="AlphaFoldDB" id="A0A0F4Q1R7"/>
<evidence type="ECO:0000256" key="1">
    <source>
        <dbReference type="ARBA" id="ARBA00004418"/>
    </source>
</evidence>
<protein>
    <recommendedName>
        <fullName evidence="7">Thiol:disulfide interchange protein</fullName>
    </recommendedName>
</protein>
<evidence type="ECO:0000256" key="9">
    <source>
        <dbReference type="SAM" id="SignalP"/>
    </source>
</evidence>
<keyword evidence="4 7" id="KW-0574">Periplasm</keyword>
<comment type="subcellular location">
    <subcellularLocation>
        <location evidence="1 7">Periplasm</location>
    </subcellularLocation>
</comment>
<dbReference type="GO" id="GO:0016491">
    <property type="term" value="F:oxidoreductase activity"/>
    <property type="evidence" value="ECO:0007669"/>
    <property type="project" value="InterPro"/>
</dbReference>
<evidence type="ECO:0000313" key="11">
    <source>
        <dbReference type="EMBL" id="KJZ01656.1"/>
    </source>
</evidence>
<keyword evidence="5 7" id="KW-1015">Disulfide bond</keyword>
<dbReference type="CDD" id="cd03019">
    <property type="entry name" value="DsbA_DsbA"/>
    <property type="match status" value="1"/>
</dbReference>
<dbReference type="Gene3D" id="3.40.30.10">
    <property type="entry name" value="Glutaredoxin"/>
    <property type="match status" value="1"/>
</dbReference>
<feature type="signal peptide" evidence="9">
    <location>
        <begin position="1"/>
        <end position="20"/>
    </location>
</feature>
<dbReference type="OrthoDB" id="9784896at2"/>
<organism evidence="11 12">
    <name type="scientific">Pseudoalteromonas ruthenica</name>
    <dbReference type="NCBI Taxonomy" id="151081"/>
    <lineage>
        <taxon>Bacteria</taxon>
        <taxon>Pseudomonadati</taxon>
        <taxon>Pseudomonadota</taxon>
        <taxon>Gammaproteobacteria</taxon>
        <taxon>Alteromonadales</taxon>
        <taxon>Pseudoalteromonadaceae</taxon>
        <taxon>Pseudoalteromonas</taxon>
    </lineage>
</organism>
<evidence type="ECO:0000259" key="10">
    <source>
        <dbReference type="PROSITE" id="PS51352"/>
    </source>
</evidence>
<gene>
    <name evidence="11" type="ORF">TW72_01515</name>
</gene>
<accession>A0A0F4Q1R7</accession>
<dbReference type="PANTHER" id="PTHR35891:SF2">
    <property type="entry name" value="THIOL:DISULFIDE INTERCHANGE PROTEIN DSBA"/>
    <property type="match status" value="1"/>
</dbReference>
<dbReference type="EMBL" id="JXXZ01000002">
    <property type="protein sequence ID" value="KJZ01656.1"/>
    <property type="molecule type" value="Genomic_DNA"/>
</dbReference>
<dbReference type="InterPro" id="IPR013766">
    <property type="entry name" value="Thioredoxin_domain"/>
</dbReference>
<dbReference type="InterPro" id="IPR001853">
    <property type="entry name" value="DSBA-like_thioredoxin_dom"/>
</dbReference>
<keyword evidence="6" id="KW-0676">Redox-active center</keyword>
<evidence type="ECO:0000256" key="7">
    <source>
        <dbReference type="PIRNR" id="PIRNR001488"/>
    </source>
</evidence>
<evidence type="ECO:0000256" key="6">
    <source>
        <dbReference type="ARBA" id="ARBA00023284"/>
    </source>
</evidence>
<feature type="domain" description="Thioredoxin" evidence="10">
    <location>
        <begin position="10"/>
        <end position="209"/>
    </location>
</feature>
<dbReference type="PATRIC" id="fig|151081.8.peg.1481"/>
<comment type="similarity">
    <text evidence="2">Belongs to the thioredoxin family. DsbA subfamily.</text>
</comment>